<dbReference type="Proteomes" id="UP000035740">
    <property type="component" value="Unassembled WGS sequence"/>
</dbReference>
<gene>
    <name evidence="3" type="ORF">BVRB_035440</name>
</gene>
<evidence type="ECO:0000256" key="1">
    <source>
        <dbReference type="SAM" id="MobiDB-lite"/>
    </source>
</evidence>
<feature type="non-terminal residue" evidence="3">
    <location>
        <position position="1"/>
    </location>
</feature>
<accession>A0A0J7YQS7</accession>
<evidence type="ECO:0000259" key="2">
    <source>
        <dbReference type="Pfam" id="PF25597"/>
    </source>
</evidence>
<feature type="domain" description="Retroviral polymerase SH3-like" evidence="2">
    <location>
        <begin position="35"/>
        <end position="97"/>
    </location>
</feature>
<dbReference type="OMA" id="KGHIVME"/>
<dbReference type="Pfam" id="PF25597">
    <property type="entry name" value="SH3_retrovirus"/>
    <property type="match status" value="1"/>
</dbReference>
<evidence type="ECO:0000313" key="3">
    <source>
        <dbReference type="EMBL" id="KMS65493.1"/>
    </source>
</evidence>
<organism evidence="3 4">
    <name type="scientific">Beta vulgaris subsp. vulgaris</name>
    <name type="common">Beet</name>
    <dbReference type="NCBI Taxonomy" id="3555"/>
    <lineage>
        <taxon>Eukaryota</taxon>
        <taxon>Viridiplantae</taxon>
        <taxon>Streptophyta</taxon>
        <taxon>Embryophyta</taxon>
        <taxon>Tracheophyta</taxon>
        <taxon>Spermatophyta</taxon>
        <taxon>Magnoliopsida</taxon>
        <taxon>eudicotyledons</taxon>
        <taxon>Gunneridae</taxon>
        <taxon>Pentapetalae</taxon>
        <taxon>Caryophyllales</taxon>
        <taxon>Chenopodiaceae</taxon>
        <taxon>Betoideae</taxon>
        <taxon>Beta</taxon>
    </lineage>
</organism>
<evidence type="ECO:0000313" key="4">
    <source>
        <dbReference type="Proteomes" id="UP000035740"/>
    </source>
</evidence>
<keyword evidence="4" id="KW-1185">Reference proteome</keyword>
<feature type="compositionally biased region" description="Low complexity" evidence="1">
    <location>
        <begin position="158"/>
        <end position="171"/>
    </location>
</feature>
<dbReference type="Gramene" id="KMS65493">
    <property type="protein sequence ID" value="KMS65493"/>
    <property type="gene ID" value="BVRB_035440"/>
</dbReference>
<protein>
    <recommendedName>
        <fullName evidence="2">Retroviral polymerase SH3-like domain-containing protein</fullName>
    </recommendedName>
</protein>
<sequence>RILIDKYTQNKTPPTLKEIWTGRTPNVDYFHIIGCKAYATIPKQKRKKLDDVSVPCVFLGYPAGQKGHIVMELKSRRIFLTHGATFDETSFPLKTDPEAKIAPLDTTPLTFPNSVAITATPIVDTHALQPIDTARDTIIITDNNDIADDTAIATDEIKQSEAAPSAVPVPVVDDDEQDMKVGPNMDETLDTLTNDNET</sequence>
<dbReference type="AlphaFoldDB" id="A0A0J7YQS7"/>
<name>A0A0J7YQS7_BETVV</name>
<proteinExistence type="predicted"/>
<feature type="non-terminal residue" evidence="3">
    <location>
        <position position="198"/>
    </location>
</feature>
<dbReference type="OrthoDB" id="1727805at2759"/>
<reference evidence="3 4" key="1">
    <citation type="journal article" date="2014" name="Nature">
        <title>The genome of the recently domesticated crop plant sugar beet (Beta vulgaris).</title>
        <authorList>
            <person name="Dohm J.C."/>
            <person name="Minoche A.E."/>
            <person name="Holtgrawe D."/>
            <person name="Capella-Gutierrez S."/>
            <person name="Zakrzewski F."/>
            <person name="Tafer H."/>
            <person name="Rupp O."/>
            <person name="Sorensen T.R."/>
            <person name="Stracke R."/>
            <person name="Reinhardt R."/>
            <person name="Goesmann A."/>
            <person name="Kraft T."/>
            <person name="Schulz B."/>
            <person name="Stadler P.F."/>
            <person name="Schmidt T."/>
            <person name="Gabaldon T."/>
            <person name="Lehrach H."/>
            <person name="Weisshaar B."/>
            <person name="Himmelbauer H."/>
        </authorList>
    </citation>
    <scope>NUCLEOTIDE SEQUENCE [LARGE SCALE GENOMIC DNA]</scope>
    <source>
        <tissue evidence="3">Taproot</tissue>
    </source>
</reference>
<feature type="region of interest" description="Disordered" evidence="1">
    <location>
        <begin position="158"/>
        <end position="198"/>
    </location>
</feature>
<dbReference type="EMBL" id="KQ107812">
    <property type="protein sequence ID" value="KMS65493.1"/>
    <property type="molecule type" value="Genomic_DNA"/>
</dbReference>
<dbReference type="InterPro" id="IPR057670">
    <property type="entry name" value="SH3_retrovirus"/>
</dbReference>